<keyword evidence="7" id="KW-1185">Reference proteome</keyword>
<reference evidence="5" key="1">
    <citation type="submission" date="2016-11" db="EMBL/GenBank/DDBJ databases">
        <authorList>
            <person name="Varghese N."/>
            <person name="Submissions S."/>
        </authorList>
    </citation>
    <scope>NUCLEOTIDE SEQUENCE</scope>
    <source>
        <strain evidence="5">DSM 4029</strain>
    </source>
</reference>
<keyword evidence="1 5" id="KW-0378">Hydrolase</keyword>
<comment type="caution">
    <text evidence="5">The sequence shown here is derived from an EMBL/GenBank/DDBJ whole genome shotgun (WGS) entry which is preliminary data.</text>
</comment>
<dbReference type="Proteomes" id="UP000184089">
    <property type="component" value="Unassembled WGS sequence"/>
</dbReference>
<dbReference type="Gene3D" id="3.90.245.10">
    <property type="entry name" value="Ribonucleoside hydrolase-like"/>
    <property type="match status" value="1"/>
</dbReference>
<dbReference type="InterPro" id="IPR001910">
    <property type="entry name" value="Inosine/uridine_hydrolase_dom"/>
</dbReference>
<dbReference type="RefSeq" id="WP_052537671.1">
    <property type="nucleotide sequence ID" value="NZ_FQVY01000002.1"/>
</dbReference>
<dbReference type="InterPro" id="IPR015910">
    <property type="entry name" value="I/U_nuclsd_hydro_CS"/>
</dbReference>
<dbReference type="Proteomes" id="UP000474718">
    <property type="component" value="Unassembled WGS sequence"/>
</dbReference>
<evidence type="ECO:0000313" key="4">
    <source>
        <dbReference type="EMBL" id="MZL69983.1"/>
    </source>
</evidence>
<accession>A0AAP1LHJ7</accession>
<evidence type="ECO:0000259" key="3">
    <source>
        <dbReference type="Pfam" id="PF01156"/>
    </source>
</evidence>
<dbReference type="GO" id="GO:0005829">
    <property type="term" value="C:cytosol"/>
    <property type="evidence" value="ECO:0007669"/>
    <property type="project" value="TreeGrafter"/>
</dbReference>
<evidence type="ECO:0000313" key="6">
    <source>
        <dbReference type="Proteomes" id="UP000184089"/>
    </source>
</evidence>
<dbReference type="EMBL" id="FQVY01000002">
    <property type="protein sequence ID" value="SHG00064.1"/>
    <property type="molecule type" value="Genomic_DNA"/>
</dbReference>
<dbReference type="GO" id="GO:0045437">
    <property type="term" value="F:uridine nucleosidase activity"/>
    <property type="evidence" value="ECO:0007669"/>
    <property type="project" value="UniProtKB-ARBA"/>
</dbReference>
<dbReference type="AlphaFoldDB" id="A0AAP1LHJ7"/>
<sequence length="316" mass="34437">MENTKKIPIIIDCDPGIDDAIAIMLAHSTQKFDILGITPVAGNVEAKHTRRNARDLSEYLGINCPVAYGAEKPLLSYDIYRPASGTHGVNGLGPVTLPPAKNPVYPKPAWDFIYEKAVECGGELVIVATGPLTNIAIALLKYPELPKMIKGFYIMGGSTTTGNANPTAEFNILVDVHAADIVFKSGLLVNMAGLNVTLKTGLPLDFLAELSQMESRVSDVLAGLVEGYKDVKPDRNGKLSSIIHDAIPFLMLIDPDMVTYKPCHIDMECQSKMGGYGATLPNYVISEEAPHNCNDIQDVDMEKYMQLCVDMVKFYK</sequence>
<evidence type="ECO:0000256" key="2">
    <source>
        <dbReference type="ARBA" id="ARBA00023295"/>
    </source>
</evidence>
<dbReference type="InterPro" id="IPR036452">
    <property type="entry name" value="Ribo_hydro-like"/>
</dbReference>
<evidence type="ECO:0000256" key="1">
    <source>
        <dbReference type="ARBA" id="ARBA00022801"/>
    </source>
</evidence>
<proteinExistence type="predicted"/>
<reference evidence="4 7" key="3">
    <citation type="journal article" date="2019" name="Nat. Med.">
        <title>A library of human gut bacterial isolates paired with longitudinal multiomics data enables mechanistic microbiome research.</title>
        <authorList>
            <person name="Poyet M."/>
            <person name="Groussin M."/>
            <person name="Gibbons S.M."/>
            <person name="Avila-Pacheco J."/>
            <person name="Jiang X."/>
            <person name="Kearney S.M."/>
            <person name="Perrotta A.R."/>
            <person name="Berdy B."/>
            <person name="Zhao S."/>
            <person name="Lieberman T.D."/>
            <person name="Swanson P.K."/>
            <person name="Smith M."/>
            <person name="Roesemann S."/>
            <person name="Alexander J.E."/>
            <person name="Rich S.A."/>
            <person name="Livny J."/>
            <person name="Vlamakis H."/>
            <person name="Clish C."/>
            <person name="Bullock K."/>
            <person name="Deik A."/>
            <person name="Scott J."/>
            <person name="Pierce K.A."/>
            <person name="Xavier R.J."/>
            <person name="Alm E.J."/>
        </authorList>
    </citation>
    <scope>NUCLEOTIDE SEQUENCE [LARGE SCALE GENOMIC DNA]</scope>
    <source>
        <strain evidence="4 7">BIOML-A2</strain>
    </source>
</reference>
<evidence type="ECO:0000313" key="5">
    <source>
        <dbReference type="EMBL" id="SHG00064.1"/>
    </source>
</evidence>
<dbReference type="Pfam" id="PF01156">
    <property type="entry name" value="IU_nuc_hydro"/>
    <property type="match status" value="1"/>
</dbReference>
<feature type="domain" description="Inosine/uridine-preferring nucleoside hydrolase" evidence="3">
    <location>
        <begin position="9"/>
        <end position="305"/>
    </location>
</feature>
<dbReference type="PROSITE" id="PS01247">
    <property type="entry name" value="IUNH"/>
    <property type="match status" value="1"/>
</dbReference>
<dbReference type="PANTHER" id="PTHR12304:SF4">
    <property type="entry name" value="URIDINE NUCLEOSIDASE"/>
    <property type="match status" value="1"/>
</dbReference>
<organism evidence="5 6">
    <name type="scientific">Bittarella massiliensis</name>
    <name type="common">ex Durand et al. 2017</name>
    <dbReference type="NCBI Taxonomy" id="1720313"/>
    <lineage>
        <taxon>Bacteria</taxon>
        <taxon>Bacillati</taxon>
        <taxon>Bacillota</taxon>
        <taxon>Clostridia</taxon>
        <taxon>Eubacteriales</taxon>
        <taxon>Oscillospiraceae</taxon>
        <taxon>Bittarella (ex Durand et al. 2017)</taxon>
    </lineage>
</organism>
<evidence type="ECO:0000313" key="7">
    <source>
        <dbReference type="Proteomes" id="UP000474718"/>
    </source>
</evidence>
<protein>
    <submittedName>
        <fullName evidence="4 5">Nucleoside hydrolase</fullName>
    </submittedName>
</protein>
<dbReference type="EMBL" id="WWVX01000006">
    <property type="protein sequence ID" value="MZL69983.1"/>
    <property type="molecule type" value="Genomic_DNA"/>
</dbReference>
<dbReference type="PANTHER" id="PTHR12304">
    <property type="entry name" value="INOSINE-URIDINE PREFERRING NUCLEOSIDE HYDROLASE"/>
    <property type="match status" value="1"/>
</dbReference>
<reference evidence="6" key="2">
    <citation type="submission" date="2016-11" db="EMBL/GenBank/DDBJ databases">
        <authorList>
            <person name="Jaros S."/>
            <person name="Januszkiewicz K."/>
            <person name="Wedrychowicz H."/>
        </authorList>
    </citation>
    <scope>NUCLEOTIDE SEQUENCE [LARGE SCALE GENOMIC DNA]</scope>
    <source>
        <strain evidence="6">DSM 4029</strain>
    </source>
</reference>
<gene>
    <name evidence="4" type="ORF">GT747_09485</name>
    <name evidence="5" type="ORF">SAMN05444424_1102</name>
</gene>
<dbReference type="InterPro" id="IPR023186">
    <property type="entry name" value="IUNH"/>
</dbReference>
<name>A0AAP1LHJ7_9FIRM</name>
<dbReference type="GO" id="GO:0008477">
    <property type="term" value="F:purine nucleosidase activity"/>
    <property type="evidence" value="ECO:0007669"/>
    <property type="project" value="TreeGrafter"/>
</dbReference>
<keyword evidence="2" id="KW-0326">Glycosidase</keyword>
<dbReference type="GO" id="GO:0006152">
    <property type="term" value="P:purine nucleoside catabolic process"/>
    <property type="evidence" value="ECO:0007669"/>
    <property type="project" value="TreeGrafter"/>
</dbReference>
<dbReference type="SUPFAM" id="SSF53590">
    <property type="entry name" value="Nucleoside hydrolase"/>
    <property type="match status" value="1"/>
</dbReference>